<name>A0AAF1A3R2_SOLVR</name>
<sequence>MAKSVEKNEVVSIELPAPSGWSKKFFGSEVEFFGFEELSCLDSGVGVRYGCGSRGRILHDLTFKIRGTYPVAALRIIQGPSGAGGIIRNEHGQIISAFVMPLETMSNNMVEAMALKSGIDWCVSKGIKNIVMECHSKLPTD</sequence>
<proteinExistence type="predicted"/>
<protein>
    <recommendedName>
        <fullName evidence="1">RNase H type-1 domain-containing protein</fullName>
    </recommendedName>
</protein>
<dbReference type="Proteomes" id="UP001234989">
    <property type="component" value="Chromosome 12"/>
</dbReference>
<dbReference type="InterPro" id="IPR036397">
    <property type="entry name" value="RNaseH_sf"/>
</dbReference>
<dbReference type="InterPro" id="IPR044730">
    <property type="entry name" value="RNase_H-like_dom_plant"/>
</dbReference>
<dbReference type="Pfam" id="PF13456">
    <property type="entry name" value="RVT_3"/>
    <property type="match status" value="1"/>
</dbReference>
<gene>
    <name evidence="2" type="ORF">MTR67_053538</name>
</gene>
<dbReference type="AlphaFoldDB" id="A0AAF1A3R2"/>
<evidence type="ECO:0000313" key="3">
    <source>
        <dbReference type="Proteomes" id="UP001234989"/>
    </source>
</evidence>
<dbReference type="InterPro" id="IPR053151">
    <property type="entry name" value="RNase_H-like"/>
</dbReference>
<organism evidence="2 3">
    <name type="scientific">Solanum verrucosum</name>
    <dbReference type="NCBI Taxonomy" id="315347"/>
    <lineage>
        <taxon>Eukaryota</taxon>
        <taxon>Viridiplantae</taxon>
        <taxon>Streptophyta</taxon>
        <taxon>Embryophyta</taxon>
        <taxon>Tracheophyta</taxon>
        <taxon>Spermatophyta</taxon>
        <taxon>Magnoliopsida</taxon>
        <taxon>eudicotyledons</taxon>
        <taxon>Gunneridae</taxon>
        <taxon>Pentapetalae</taxon>
        <taxon>asterids</taxon>
        <taxon>lamiids</taxon>
        <taxon>Solanales</taxon>
        <taxon>Solanaceae</taxon>
        <taxon>Solanoideae</taxon>
        <taxon>Solaneae</taxon>
        <taxon>Solanum</taxon>
    </lineage>
</organism>
<dbReference type="PANTHER" id="PTHR47723">
    <property type="entry name" value="OS05G0353850 PROTEIN"/>
    <property type="match status" value="1"/>
</dbReference>
<dbReference type="Gene3D" id="3.30.420.10">
    <property type="entry name" value="Ribonuclease H-like superfamily/Ribonuclease H"/>
    <property type="match status" value="1"/>
</dbReference>
<evidence type="ECO:0000313" key="2">
    <source>
        <dbReference type="EMBL" id="WMV60153.1"/>
    </source>
</evidence>
<dbReference type="EMBL" id="CP133623">
    <property type="protein sequence ID" value="WMV60153.1"/>
    <property type="molecule type" value="Genomic_DNA"/>
</dbReference>
<reference evidence="2" key="1">
    <citation type="submission" date="2023-08" db="EMBL/GenBank/DDBJ databases">
        <title>A de novo genome assembly of Solanum verrucosum Schlechtendal, a Mexican diploid species geographically isolated from the other diploid A-genome species in potato relatives.</title>
        <authorList>
            <person name="Hosaka K."/>
        </authorList>
    </citation>
    <scope>NUCLEOTIDE SEQUENCE</scope>
    <source>
        <tissue evidence="2">Young leaves</tissue>
    </source>
</reference>
<keyword evidence="3" id="KW-1185">Reference proteome</keyword>
<dbReference type="InterPro" id="IPR002156">
    <property type="entry name" value="RNaseH_domain"/>
</dbReference>
<dbReference type="GO" id="GO:0003676">
    <property type="term" value="F:nucleic acid binding"/>
    <property type="evidence" value="ECO:0007669"/>
    <property type="project" value="InterPro"/>
</dbReference>
<dbReference type="InterPro" id="IPR012337">
    <property type="entry name" value="RNaseH-like_sf"/>
</dbReference>
<accession>A0AAF1A3R2</accession>
<dbReference type="PANTHER" id="PTHR47723:SF19">
    <property type="entry name" value="POLYNUCLEOTIDYL TRANSFERASE, RIBONUCLEASE H-LIKE SUPERFAMILY PROTEIN"/>
    <property type="match status" value="1"/>
</dbReference>
<evidence type="ECO:0000259" key="1">
    <source>
        <dbReference type="Pfam" id="PF13456"/>
    </source>
</evidence>
<dbReference type="SUPFAM" id="SSF53098">
    <property type="entry name" value="Ribonuclease H-like"/>
    <property type="match status" value="1"/>
</dbReference>
<dbReference type="CDD" id="cd06222">
    <property type="entry name" value="RNase_H_like"/>
    <property type="match status" value="1"/>
</dbReference>
<feature type="domain" description="RNase H type-1" evidence="1">
    <location>
        <begin position="78"/>
        <end position="137"/>
    </location>
</feature>
<dbReference type="GO" id="GO:0004523">
    <property type="term" value="F:RNA-DNA hybrid ribonuclease activity"/>
    <property type="evidence" value="ECO:0007669"/>
    <property type="project" value="InterPro"/>
</dbReference>